<name>A0ACC2RKW5_9FUNG</name>
<dbReference type="EMBL" id="QTSX02007140">
    <property type="protein sequence ID" value="KAJ9050745.1"/>
    <property type="molecule type" value="Genomic_DNA"/>
</dbReference>
<dbReference type="Proteomes" id="UP001165960">
    <property type="component" value="Unassembled WGS sequence"/>
</dbReference>
<evidence type="ECO:0000313" key="1">
    <source>
        <dbReference type="EMBL" id="KAJ9050745.1"/>
    </source>
</evidence>
<comment type="caution">
    <text evidence="1">The sequence shown here is derived from an EMBL/GenBank/DDBJ whole genome shotgun (WGS) entry which is preliminary data.</text>
</comment>
<evidence type="ECO:0000313" key="2">
    <source>
        <dbReference type="Proteomes" id="UP001165960"/>
    </source>
</evidence>
<reference evidence="1" key="1">
    <citation type="submission" date="2022-04" db="EMBL/GenBank/DDBJ databases">
        <title>Genome of the entomopathogenic fungus Entomophthora muscae.</title>
        <authorList>
            <person name="Elya C."/>
            <person name="Lovett B.R."/>
            <person name="Lee E."/>
            <person name="Macias A.M."/>
            <person name="Hajek A.E."/>
            <person name="De Bivort B.L."/>
            <person name="Kasson M.T."/>
            <person name="De Fine Licht H.H."/>
            <person name="Stajich J.E."/>
        </authorList>
    </citation>
    <scope>NUCLEOTIDE SEQUENCE</scope>
    <source>
        <strain evidence="1">Berkeley</strain>
    </source>
</reference>
<proteinExistence type="predicted"/>
<gene>
    <name evidence="1" type="ORF">DSO57_1011644</name>
</gene>
<protein>
    <submittedName>
        <fullName evidence="1">Uncharacterized protein</fullName>
    </submittedName>
</protein>
<accession>A0ACC2RKW5</accession>
<organism evidence="1 2">
    <name type="scientific">Entomophthora muscae</name>
    <dbReference type="NCBI Taxonomy" id="34485"/>
    <lineage>
        <taxon>Eukaryota</taxon>
        <taxon>Fungi</taxon>
        <taxon>Fungi incertae sedis</taxon>
        <taxon>Zoopagomycota</taxon>
        <taxon>Entomophthoromycotina</taxon>
        <taxon>Entomophthoromycetes</taxon>
        <taxon>Entomophthorales</taxon>
        <taxon>Entomophthoraceae</taxon>
        <taxon>Entomophthora</taxon>
    </lineage>
</organism>
<keyword evidence="2" id="KW-1185">Reference proteome</keyword>
<sequence length="153" mass="16661">MPQMYHLGSELPTLAQAPLQNLFAPSSLFTLTSGRHGEYTNADIDNSLLVQGSSSGLPTSLAVLVDRNNLCLPAGINLEVVCAALPPRALGGHPPNPLHPEVIELKLPTEDTISSIELNKAHSRYFFLSSCFPFLIAQQWHRPLLTQVPIETL</sequence>